<dbReference type="GeneID" id="28940482"/>
<dbReference type="InterPro" id="IPR029033">
    <property type="entry name" value="His_PPase_superfam"/>
</dbReference>
<dbReference type="OrthoDB" id="496981at2759"/>
<evidence type="ECO:0000313" key="2">
    <source>
        <dbReference type="Proteomes" id="UP000053447"/>
    </source>
</evidence>
<dbReference type="eggNOG" id="KOG4754">
    <property type="taxonomic scope" value="Eukaryota"/>
</dbReference>
<comment type="caution">
    <text evidence="1">The sequence shown here is derived from an EMBL/GenBank/DDBJ whole genome shotgun (WGS) entry which is preliminary data.</text>
</comment>
<dbReference type="GO" id="GO:0016791">
    <property type="term" value="F:phosphatase activity"/>
    <property type="evidence" value="ECO:0007669"/>
    <property type="project" value="TreeGrafter"/>
</dbReference>
<name>A0A0W4ZNS5_PNEJ7</name>
<evidence type="ECO:0000313" key="1">
    <source>
        <dbReference type="EMBL" id="KTW30020.1"/>
    </source>
</evidence>
<dbReference type="Pfam" id="PF00300">
    <property type="entry name" value="His_Phos_1"/>
    <property type="match status" value="1"/>
</dbReference>
<gene>
    <name evidence="1" type="ORF">T551_01964</name>
</gene>
<evidence type="ECO:0008006" key="3">
    <source>
        <dbReference type="Google" id="ProtNLM"/>
    </source>
</evidence>
<reference evidence="2" key="1">
    <citation type="journal article" date="2016" name="Nat. Commun.">
        <title>Genome analysis of three Pneumocystis species reveals adaptation mechanisms to life exclusively in mammalian hosts.</title>
        <authorList>
            <person name="Ma L."/>
            <person name="Chen Z."/>
            <person name="Huang D.W."/>
            <person name="Kutty G."/>
            <person name="Ishihara M."/>
            <person name="Wang H."/>
            <person name="Abouelleil A."/>
            <person name="Bishop L."/>
            <person name="Davey E."/>
            <person name="Deng R."/>
            <person name="Deng X."/>
            <person name="Fan L."/>
            <person name="Fantoni G."/>
            <person name="Fitzgerald M."/>
            <person name="Gogineni E."/>
            <person name="Goldberg J.M."/>
            <person name="Handley G."/>
            <person name="Hu X."/>
            <person name="Huber C."/>
            <person name="Jiao X."/>
            <person name="Jones K."/>
            <person name="Levin J.Z."/>
            <person name="Liu Y."/>
            <person name="Macdonald P."/>
            <person name="Melnikov A."/>
            <person name="Raley C."/>
            <person name="Sassi M."/>
            <person name="Sherman B.T."/>
            <person name="Song X."/>
            <person name="Sykes S."/>
            <person name="Tran B."/>
            <person name="Walsh L."/>
            <person name="Xia Y."/>
            <person name="Yang J."/>
            <person name="Young S."/>
            <person name="Zeng Q."/>
            <person name="Zheng X."/>
            <person name="Stephens R."/>
            <person name="Nusbaum C."/>
            <person name="Birren B.W."/>
            <person name="Azadi P."/>
            <person name="Lempicki R.A."/>
            <person name="Cuomo C.A."/>
            <person name="Kovacs J.A."/>
        </authorList>
    </citation>
    <scope>NUCLEOTIDE SEQUENCE [LARGE SCALE GENOMIC DNA]</scope>
    <source>
        <strain evidence="2">RU7</strain>
    </source>
</reference>
<dbReference type="RefSeq" id="XP_018229581.1">
    <property type="nucleotide sequence ID" value="XM_018374227.1"/>
</dbReference>
<keyword evidence="2" id="KW-1185">Reference proteome</keyword>
<proteinExistence type="predicted"/>
<protein>
    <recommendedName>
        <fullName evidence="3">Phosphoglycerate mutase</fullName>
    </recommendedName>
</protein>
<dbReference type="GO" id="GO:0005737">
    <property type="term" value="C:cytoplasm"/>
    <property type="evidence" value="ECO:0007669"/>
    <property type="project" value="TreeGrafter"/>
</dbReference>
<dbReference type="Gene3D" id="3.40.50.1240">
    <property type="entry name" value="Phosphoglycerate mutase-like"/>
    <property type="match status" value="1"/>
</dbReference>
<dbReference type="Proteomes" id="UP000053447">
    <property type="component" value="Unassembled WGS sequence"/>
</dbReference>
<dbReference type="EMBL" id="LFWA01000008">
    <property type="protein sequence ID" value="KTW30020.1"/>
    <property type="molecule type" value="Genomic_DNA"/>
</dbReference>
<organism evidence="1 2">
    <name type="scientific">Pneumocystis jirovecii (strain RU7)</name>
    <name type="common">Human pneumocystis pneumonia agent</name>
    <dbReference type="NCBI Taxonomy" id="1408657"/>
    <lineage>
        <taxon>Eukaryota</taxon>
        <taxon>Fungi</taxon>
        <taxon>Dikarya</taxon>
        <taxon>Ascomycota</taxon>
        <taxon>Taphrinomycotina</taxon>
        <taxon>Pneumocystomycetes</taxon>
        <taxon>Pneumocystaceae</taxon>
        <taxon>Pneumocystis</taxon>
    </lineage>
</organism>
<dbReference type="SMART" id="SM00855">
    <property type="entry name" value="PGAM"/>
    <property type="match status" value="1"/>
</dbReference>
<sequence length="201" mass="23479">MTNDKEIYIIRHAQAAHNKSKNYDLKDPELTEFGKDQAKLLLLHYDHLKELDLIISSPMRRAIETVLIGFDGFLSLKNSINIHHKSIPLIILPELQEISDRNCDTCSPLEDLQSQFPYLDFSLCVGNWHLKTGFFSYDPIMIEKRASWVRDWVSNRHERKIMLVSHMGFIKYLVDSSKPWANLEINKFTFDPGNIFKPVNF</sequence>
<dbReference type="PANTHER" id="PTHR48100">
    <property type="entry name" value="BROAD-SPECIFICITY PHOSPHATASE YOR283W-RELATED"/>
    <property type="match status" value="1"/>
</dbReference>
<dbReference type="PANTHER" id="PTHR48100:SF54">
    <property type="entry name" value="PHOSPHATASE SPAC5H10.03-RELATED"/>
    <property type="match status" value="1"/>
</dbReference>
<dbReference type="VEuPathDB" id="FungiDB:T551_01964"/>
<dbReference type="AlphaFoldDB" id="A0A0W4ZNS5"/>
<dbReference type="CDD" id="cd07067">
    <property type="entry name" value="HP_PGM_like"/>
    <property type="match status" value="1"/>
</dbReference>
<dbReference type="SUPFAM" id="SSF53254">
    <property type="entry name" value="Phosphoglycerate mutase-like"/>
    <property type="match status" value="1"/>
</dbReference>
<accession>A0A0W4ZNS5</accession>
<dbReference type="InterPro" id="IPR013078">
    <property type="entry name" value="His_Pase_superF_clade-1"/>
</dbReference>
<dbReference type="InterPro" id="IPR050275">
    <property type="entry name" value="PGM_Phosphatase"/>
</dbReference>